<name>A0ABU6W576_9FABA</name>
<evidence type="ECO:0000313" key="2">
    <source>
        <dbReference type="Proteomes" id="UP001341840"/>
    </source>
</evidence>
<feature type="non-terminal residue" evidence="1">
    <location>
        <position position="101"/>
    </location>
</feature>
<dbReference type="EMBL" id="JASCZI010162638">
    <property type="protein sequence ID" value="MED6179213.1"/>
    <property type="molecule type" value="Genomic_DNA"/>
</dbReference>
<accession>A0ABU6W576</accession>
<sequence length="101" mass="12176">MMKNKETVVDEERLGLHVMIMKADIDVDDEEEKEEEDDMIIEDYYSRRFHDKHFYNVVYWIVPGEEIRTKITEGVKPTWNERGMVVIECIDDYVFLNVEVQ</sequence>
<keyword evidence="2" id="KW-1185">Reference proteome</keyword>
<organism evidence="1 2">
    <name type="scientific">Stylosanthes scabra</name>
    <dbReference type="NCBI Taxonomy" id="79078"/>
    <lineage>
        <taxon>Eukaryota</taxon>
        <taxon>Viridiplantae</taxon>
        <taxon>Streptophyta</taxon>
        <taxon>Embryophyta</taxon>
        <taxon>Tracheophyta</taxon>
        <taxon>Spermatophyta</taxon>
        <taxon>Magnoliopsida</taxon>
        <taxon>eudicotyledons</taxon>
        <taxon>Gunneridae</taxon>
        <taxon>Pentapetalae</taxon>
        <taxon>rosids</taxon>
        <taxon>fabids</taxon>
        <taxon>Fabales</taxon>
        <taxon>Fabaceae</taxon>
        <taxon>Papilionoideae</taxon>
        <taxon>50 kb inversion clade</taxon>
        <taxon>dalbergioids sensu lato</taxon>
        <taxon>Dalbergieae</taxon>
        <taxon>Pterocarpus clade</taxon>
        <taxon>Stylosanthes</taxon>
    </lineage>
</organism>
<reference evidence="1 2" key="1">
    <citation type="journal article" date="2023" name="Plants (Basel)">
        <title>Bridging the Gap: Combining Genomics and Transcriptomics Approaches to Understand Stylosanthes scabra, an Orphan Legume from the Brazilian Caatinga.</title>
        <authorList>
            <person name="Ferreira-Neto J.R.C."/>
            <person name="da Silva M.D."/>
            <person name="Binneck E."/>
            <person name="de Melo N.F."/>
            <person name="da Silva R.H."/>
            <person name="de Melo A.L.T.M."/>
            <person name="Pandolfi V."/>
            <person name="Bustamante F.O."/>
            <person name="Brasileiro-Vidal A.C."/>
            <person name="Benko-Iseppon A.M."/>
        </authorList>
    </citation>
    <scope>NUCLEOTIDE SEQUENCE [LARGE SCALE GENOMIC DNA]</scope>
    <source>
        <tissue evidence="1">Leaves</tissue>
    </source>
</reference>
<dbReference type="PANTHER" id="PTHR38365">
    <property type="entry name" value="C2 DOMAIN-CONTAINING PROTEIN-RELATED"/>
    <property type="match status" value="1"/>
</dbReference>
<dbReference type="Proteomes" id="UP001341840">
    <property type="component" value="Unassembled WGS sequence"/>
</dbReference>
<proteinExistence type="predicted"/>
<evidence type="ECO:0008006" key="3">
    <source>
        <dbReference type="Google" id="ProtNLM"/>
    </source>
</evidence>
<evidence type="ECO:0000313" key="1">
    <source>
        <dbReference type="EMBL" id="MED6179213.1"/>
    </source>
</evidence>
<gene>
    <name evidence="1" type="ORF">PIB30_115010</name>
</gene>
<protein>
    <recommendedName>
        <fullName evidence="3">C2 domain-containing protein</fullName>
    </recommendedName>
</protein>
<dbReference type="PANTHER" id="PTHR38365:SF1">
    <property type="entry name" value="C2 DOMAIN-CONTAINING PROTEIN"/>
    <property type="match status" value="1"/>
</dbReference>
<comment type="caution">
    <text evidence="1">The sequence shown here is derived from an EMBL/GenBank/DDBJ whole genome shotgun (WGS) entry which is preliminary data.</text>
</comment>